<dbReference type="Pfam" id="PF00320">
    <property type="entry name" value="GATA"/>
    <property type="match status" value="1"/>
</dbReference>
<dbReference type="InterPro" id="IPR053116">
    <property type="entry name" value="GATA-type_Znf_Regulator"/>
</dbReference>
<dbReference type="GO" id="GO:0006357">
    <property type="term" value="P:regulation of transcription by RNA polymerase II"/>
    <property type="evidence" value="ECO:0007669"/>
    <property type="project" value="TreeGrafter"/>
</dbReference>
<dbReference type="GO" id="GO:0043565">
    <property type="term" value="F:sequence-specific DNA binding"/>
    <property type="evidence" value="ECO:0007669"/>
    <property type="project" value="InterPro"/>
</dbReference>
<dbReference type="OrthoDB" id="2162994at2759"/>
<evidence type="ECO:0000256" key="1">
    <source>
        <dbReference type="PROSITE-ProRule" id="PRU00094"/>
    </source>
</evidence>
<dbReference type="PROSITE" id="PS50114">
    <property type="entry name" value="GATA_ZN_FINGER_2"/>
    <property type="match status" value="1"/>
</dbReference>
<reference evidence="4 5" key="1">
    <citation type="journal article" date="2018" name="MBio">
        <title>Comparative Genomics Reveals the Core Gene Toolbox for the Fungus-Insect Symbiosis.</title>
        <authorList>
            <person name="Wang Y."/>
            <person name="Stata M."/>
            <person name="Wang W."/>
            <person name="Stajich J.E."/>
            <person name="White M.M."/>
            <person name="Moncalvo J.M."/>
        </authorList>
    </citation>
    <scope>NUCLEOTIDE SEQUENCE [LARGE SCALE GENOMIC DNA]</scope>
    <source>
        <strain evidence="4 5">AUS-77-4</strain>
    </source>
</reference>
<dbReference type="STRING" id="61424.A0A2T9Z1B7"/>
<dbReference type="GO" id="GO:0008270">
    <property type="term" value="F:zinc ion binding"/>
    <property type="evidence" value="ECO:0007669"/>
    <property type="project" value="UniProtKB-KW"/>
</dbReference>
<keyword evidence="1" id="KW-0862">Zinc</keyword>
<dbReference type="Proteomes" id="UP000245699">
    <property type="component" value="Unassembled WGS sequence"/>
</dbReference>
<feature type="domain" description="GATA-type" evidence="3">
    <location>
        <begin position="344"/>
        <end position="384"/>
    </location>
</feature>
<evidence type="ECO:0000259" key="3">
    <source>
        <dbReference type="PROSITE" id="PS50114"/>
    </source>
</evidence>
<dbReference type="SMART" id="SM00401">
    <property type="entry name" value="ZnF_GATA"/>
    <property type="match status" value="1"/>
</dbReference>
<feature type="region of interest" description="Disordered" evidence="2">
    <location>
        <begin position="241"/>
        <end position="270"/>
    </location>
</feature>
<dbReference type="SUPFAM" id="SSF57716">
    <property type="entry name" value="Glucocorticoid receptor-like (DNA-binding domain)"/>
    <property type="match status" value="1"/>
</dbReference>
<accession>A0A2T9Z1B7</accession>
<name>A0A2T9Z1B7_9FUNG</name>
<comment type="caution">
    <text evidence="4">The sequence shown here is derived from an EMBL/GenBank/DDBJ whole genome shotgun (WGS) entry which is preliminary data.</text>
</comment>
<dbReference type="InterPro" id="IPR000679">
    <property type="entry name" value="Znf_GATA"/>
</dbReference>
<organism evidence="4 5">
    <name type="scientific">Furculomyces boomerangus</name>
    <dbReference type="NCBI Taxonomy" id="61424"/>
    <lineage>
        <taxon>Eukaryota</taxon>
        <taxon>Fungi</taxon>
        <taxon>Fungi incertae sedis</taxon>
        <taxon>Zoopagomycota</taxon>
        <taxon>Kickxellomycotina</taxon>
        <taxon>Harpellomycetes</taxon>
        <taxon>Harpellales</taxon>
        <taxon>Harpellaceae</taxon>
        <taxon>Furculomyces</taxon>
    </lineage>
</organism>
<feature type="compositionally biased region" description="Polar residues" evidence="2">
    <location>
        <begin position="254"/>
        <end position="263"/>
    </location>
</feature>
<keyword evidence="1" id="KW-0863">Zinc-finger</keyword>
<dbReference type="CDD" id="cd00202">
    <property type="entry name" value="ZnF_GATA"/>
    <property type="match status" value="1"/>
</dbReference>
<dbReference type="PROSITE" id="PS00344">
    <property type="entry name" value="GATA_ZN_FINGER_1"/>
    <property type="match status" value="1"/>
</dbReference>
<evidence type="ECO:0000313" key="4">
    <source>
        <dbReference type="EMBL" id="PVU98387.1"/>
    </source>
</evidence>
<dbReference type="InterPro" id="IPR013088">
    <property type="entry name" value="Znf_NHR/GATA"/>
</dbReference>
<gene>
    <name evidence="4" type="ORF">BB559_001611</name>
</gene>
<feature type="region of interest" description="Disordered" evidence="2">
    <location>
        <begin position="1"/>
        <end position="26"/>
    </location>
</feature>
<protein>
    <recommendedName>
        <fullName evidence="3">GATA-type domain-containing protein</fullName>
    </recommendedName>
</protein>
<sequence length="419" mass="47466">MTTSFISENKTKRKGVPVRSPSRSSLTANPGVIFSFPSLISAIRDTYPKVYNFDKIKPEIFNISSYSDKNKRHHANLLSSEDTLFNSYYTNNTYFPLPKKIKKNKISNSNLFDNNELTNSIKRKENSIKAQFPDNPHNTQIELDEKLPLSHKRTGSESGVMDYIESEKRLRKPRTSTEYNHKSASSPIRIDSTLLNTDSATSMPDIIHPILLENNTSKNEHYLPSIGRFRFKSQVISPSTRYSYNSDSEKLPTYPNSPLTVSENIPKPSTILNNRPDNVEYYHNNSSEHLSPRQPLFQALGFLSNATPPVKIIIGGTKGHSNTEFAKEKKKKLPKEKKAPKKLATALRVCASCKVNNTPCWRPGWDNLMSLCNSCGLRYKKGGIYCKTCSYVPMKTEIISSTSITCKNCRSDINIHNRI</sequence>
<keyword evidence="1" id="KW-0479">Metal-binding</keyword>
<dbReference type="EMBL" id="MBFT01000081">
    <property type="protein sequence ID" value="PVU98387.1"/>
    <property type="molecule type" value="Genomic_DNA"/>
</dbReference>
<evidence type="ECO:0000313" key="5">
    <source>
        <dbReference type="Proteomes" id="UP000245699"/>
    </source>
</evidence>
<keyword evidence="5" id="KW-1185">Reference proteome</keyword>
<dbReference type="AlphaFoldDB" id="A0A2T9Z1B7"/>
<dbReference type="GO" id="GO:0005634">
    <property type="term" value="C:nucleus"/>
    <property type="evidence" value="ECO:0007669"/>
    <property type="project" value="TreeGrafter"/>
</dbReference>
<dbReference type="PANTHER" id="PTHR47341">
    <property type="entry name" value="GATA-TYPE ZINC FINGER PROTEIN 1"/>
    <property type="match status" value="1"/>
</dbReference>
<proteinExistence type="predicted"/>
<dbReference type="PANTHER" id="PTHR47341:SF1">
    <property type="entry name" value="GATA-TYPE ZINC FINGER PROTEIN 1"/>
    <property type="match status" value="1"/>
</dbReference>
<evidence type="ECO:0000256" key="2">
    <source>
        <dbReference type="SAM" id="MobiDB-lite"/>
    </source>
</evidence>
<dbReference type="Gene3D" id="3.30.50.10">
    <property type="entry name" value="Erythroid Transcription Factor GATA-1, subunit A"/>
    <property type="match status" value="1"/>
</dbReference>